<accession>A0A158KDV4</accession>
<gene>
    <name evidence="1" type="ORF">AWB67_05416</name>
</gene>
<sequence length="152" mass="17381">MITLTDQCIFTHRQDLYPEWRGGTGYPKFGWCGFGAHQENPFHLLGAPEREGLIDTNEAIERMPAFVDFMICETKRYFKACSFCLSVRDYVEFIRRDGAFSFDEGVLVQPSGRRSSEPWRQWTAERGTETVQSCKPMSIPVVQNVRASSPDG</sequence>
<dbReference type="OrthoDB" id="8892571at2"/>
<organism evidence="1 2">
    <name type="scientific">Caballeronia terrestris</name>
    <dbReference type="NCBI Taxonomy" id="1226301"/>
    <lineage>
        <taxon>Bacteria</taxon>
        <taxon>Pseudomonadati</taxon>
        <taxon>Pseudomonadota</taxon>
        <taxon>Betaproteobacteria</taxon>
        <taxon>Burkholderiales</taxon>
        <taxon>Burkholderiaceae</taxon>
        <taxon>Caballeronia</taxon>
    </lineage>
</organism>
<dbReference type="RefSeq" id="WP_125477686.1">
    <property type="nucleotide sequence ID" value="NZ_FCOL02000049.1"/>
</dbReference>
<protein>
    <submittedName>
        <fullName evidence="1">Uncharacterized protein</fullName>
    </submittedName>
</protein>
<evidence type="ECO:0000313" key="2">
    <source>
        <dbReference type="Proteomes" id="UP000054925"/>
    </source>
</evidence>
<dbReference type="Proteomes" id="UP000054925">
    <property type="component" value="Unassembled WGS sequence"/>
</dbReference>
<dbReference type="AlphaFoldDB" id="A0A158KDV4"/>
<comment type="caution">
    <text evidence="1">The sequence shown here is derived from an EMBL/GenBank/DDBJ whole genome shotgun (WGS) entry which is preliminary data.</text>
</comment>
<dbReference type="EMBL" id="FCOL02000049">
    <property type="protein sequence ID" value="SAL79277.1"/>
    <property type="molecule type" value="Genomic_DNA"/>
</dbReference>
<proteinExistence type="predicted"/>
<name>A0A158KDV4_9BURK</name>
<evidence type="ECO:0000313" key="1">
    <source>
        <dbReference type="EMBL" id="SAL79277.1"/>
    </source>
</evidence>
<keyword evidence="2" id="KW-1185">Reference proteome</keyword>
<reference evidence="1" key="1">
    <citation type="submission" date="2016-01" db="EMBL/GenBank/DDBJ databases">
        <authorList>
            <person name="Peeters C."/>
        </authorList>
    </citation>
    <scope>NUCLEOTIDE SEQUENCE [LARGE SCALE GENOMIC DNA]</scope>
    <source>
        <strain evidence="1">LMG 22937</strain>
    </source>
</reference>